<name>A0A5C2SQK4_9APHY</name>
<evidence type="ECO:0000313" key="14">
    <source>
        <dbReference type="EMBL" id="RPD63746.1"/>
    </source>
</evidence>
<evidence type="ECO:0000256" key="1">
    <source>
        <dbReference type="ARBA" id="ARBA00001910"/>
    </source>
</evidence>
<sequence>MFAASLLVLFLVCLVSGRPTAHLRSKMALHERRTSVPGGFKSFGAPDPGTLLDLRFAFVQSDPAGLETALYDVSTPGSKNFRKYLTKAQVEQFVAPKPESVNVVQTWLKDNGIVAQAVTPAGDWISAKISVAKANAMLDADFQQYSHVGSNTSVIRTLSYSIPVNLKGHLDFVHPATTFIAPVAKPPVQYVPQKRPKAQTAPGTAKAKATSSQKQLAPVKLAFIPTECINATTPACLQDIYNIPQTPGTQSANNSLAVASFLGETADPKDLTRFLAEFRPDIDNSTTFAVKSVDGGVDNGPGTGEASLDIQYTVGLATGVPTTFVDVGPRNEDGLGGFLDIIDALLAEDTPPNVLTTSFGFNEADIPPALAQNLCNAYAQLGSRGTSVLFASGDGGVSGAQPQDCQAFEPTFPSTCPFVTSVGGTVEFLPEIAAPFSSGGFSNIFPRPTYQNAAVDTYLQTLGNIDFKLFNKTGRAFPDVSMQAVNFQVNIRGTVQNVSGTSAASPSFASLVALLNDRQLAQGEAPLGFLNPFLYSLGPGILNDITQGSNPGCGTEGFPAEVGWDPVTGLGTPDFINLFGLILASKQR</sequence>
<dbReference type="AlphaFoldDB" id="A0A5C2SQK4"/>
<dbReference type="InterPro" id="IPR036852">
    <property type="entry name" value="Peptidase_S8/S53_dom_sf"/>
</dbReference>
<dbReference type="InterPro" id="IPR000209">
    <property type="entry name" value="Peptidase_S8/S53_dom"/>
</dbReference>
<dbReference type="PROSITE" id="PS51695">
    <property type="entry name" value="SEDOLISIN"/>
    <property type="match status" value="1"/>
</dbReference>
<dbReference type="PANTHER" id="PTHR14218">
    <property type="entry name" value="PROTEASE S8 TRIPEPTIDYL PEPTIDASE I CLN2"/>
    <property type="match status" value="1"/>
</dbReference>
<feature type="signal peptide" evidence="12">
    <location>
        <begin position="1"/>
        <end position="17"/>
    </location>
</feature>
<proteinExistence type="predicted"/>
<comment type="subcellular location">
    <subcellularLocation>
        <location evidence="3">Secreted</location>
        <location evidence="3">Extracellular space</location>
    </subcellularLocation>
</comment>
<reference evidence="14" key="1">
    <citation type="journal article" date="2018" name="Genome Biol. Evol.">
        <title>Genomics and development of Lentinus tigrinus, a white-rot wood-decaying mushroom with dimorphic fruiting bodies.</title>
        <authorList>
            <person name="Wu B."/>
            <person name="Xu Z."/>
            <person name="Knudson A."/>
            <person name="Carlson A."/>
            <person name="Chen N."/>
            <person name="Kovaka S."/>
            <person name="LaButti K."/>
            <person name="Lipzen A."/>
            <person name="Pennachio C."/>
            <person name="Riley R."/>
            <person name="Schakwitz W."/>
            <person name="Umezawa K."/>
            <person name="Ohm R.A."/>
            <person name="Grigoriev I.V."/>
            <person name="Nagy L.G."/>
            <person name="Gibbons J."/>
            <person name="Hibbett D."/>
        </authorList>
    </citation>
    <scope>NUCLEOTIDE SEQUENCE [LARGE SCALE GENOMIC DNA]</scope>
    <source>
        <strain evidence="14">ALCF2SS1-6</strain>
    </source>
</reference>
<keyword evidence="9 11" id="KW-0106">Calcium</keyword>
<dbReference type="GO" id="GO:0004252">
    <property type="term" value="F:serine-type endopeptidase activity"/>
    <property type="evidence" value="ECO:0007669"/>
    <property type="project" value="UniProtKB-UniRule"/>
</dbReference>
<evidence type="ECO:0000256" key="5">
    <source>
        <dbReference type="ARBA" id="ARBA00022670"/>
    </source>
</evidence>
<feature type="binding site" evidence="11">
    <location>
        <position position="565"/>
    </location>
    <ligand>
        <name>Ca(2+)</name>
        <dbReference type="ChEBI" id="CHEBI:29108"/>
    </ligand>
</feature>
<evidence type="ECO:0000256" key="4">
    <source>
        <dbReference type="ARBA" id="ARBA00012462"/>
    </source>
</evidence>
<dbReference type="CDD" id="cd04056">
    <property type="entry name" value="Peptidases_S53"/>
    <property type="match status" value="1"/>
</dbReference>
<feature type="binding site" evidence="11">
    <location>
        <position position="563"/>
    </location>
    <ligand>
        <name>Ca(2+)</name>
        <dbReference type="ChEBI" id="CHEBI:29108"/>
    </ligand>
</feature>
<dbReference type="EMBL" id="ML122255">
    <property type="protein sequence ID" value="RPD63746.1"/>
    <property type="molecule type" value="Genomic_DNA"/>
</dbReference>
<dbReference type="Proteomes" id="UP000313359">
    <property type="component" value="Unassembled WGS sequence"/>
</dbReference>
<feature type="active site" description="Charge relay system" evidence="11">
    <location>
        <position position="309"/>
    </location>
</feature>
<dbReference type="Pfam" id="PF00082">
    <property type="entry name" value="Peptidase_S8"/>
    <property type="match status" value="1"/>
</dbReference>
<keyword evidence="12" id="KW-0732">Signal</keyword>
<feature type="active site" description="Charge relay system" evidence="11">
    <location>
        <position position="502"/>
    </location>
</feature>
<feature type="chain" id="PRO_5022835143" description="tripeptidyl-peptidase II" evidence="12">
    <location>
        <begin position="18"/>
        <end position="588"/>
    </location>
</feature>
<organism evidence="14 15">
    <name type="scientific">Lentinus tigrinus ALCF2SS1-6</name>
    <dbReference type="NCBI Taxonomy" id="1328759"/>
    <lineage>
        <taxon>Eukaryota</taxon>
        <taxon>Fungi</taxon>
        <taxon>Dikarya</taxon>
        <taxon>Basidiomycota</taxon>
        <taxon>Agaricomycotina</taxon>
        <taxon>Agaricomycetes</taxon>
        <taxon>Polyporales</taxon>
        <taxon>Polyporaceae</taxon>
        <taxon>Lentinus</taxon>
    </lineage>
</organism>
<gene>
    <name evidence="14" type="ORF">L227DRAFT_572179</name>
</gene>
<evidence type="ECO:0000256" key="2">
    <source>
        <dbReference type="ARBA" id="ARBA00002451"/>
    </source>
</evidence>
<dbReference type="GO" id="GO:0008240">
    <property type="term" value="F:tripeptidyl-peptidase activity"/>
    <property type="evidence" value="ECO:0007669"/>
    <property type="project" value="UniProtKB-EC"/>
</dbReference>
<keyword evidence="8 11" id="KW-0720">Serine protease</keyword>
<feature type="binding site" evidence="11">
    <location>
        <position position="545"/>
    </location>
    <ligand>
        <name>Ca(2+)</name>
        <dbReference type="ChEBI" id="CHEBI:29108"/>
    </ligand>
</feature>
<dbReference type="GO" id="GO:0046872">
    <property type="term" value="F:metal ion binding"/>
    <property type="evidence" value="ECO:0007669"/>
    <property type="project" value="UniProtKB-UniRule"/>
</dbReference>
<evidence type="ECO:0000256" key="11">
    <source>
        <dbReference type="PROSITE-ProRule" id="PRU01032"/>
    </source>
</evidence>
<dbReference type="OrthoDB" id="409122at2759"/>
<dbReference type="Pfam" id="PF09286">
    <property type="entry name" value="Pro-kuma_activ"/>
    <property type="match status" value="1"/>
</dbReference>
<dbReference type="CDD" id="cd11377">
    <property type="entry name" value="Pro-peptidase_S53"/>
    <property type="match status" value="1"/>
</dbReference>
<accession>A0A5C2SQK4</accession>
<keyword evidence="5 11" id="KW-0645">Protease</keyword>
<evidence type="ECO:0000256" key="9">
    <source>
        <dbReference type="ARBA" id="ARBA00022837"/>
    </source>
</evidence>
<dbReference type="GO" id="GO:0005576">
    <property type="term" value="C:extracellular region"/>
    <property type="evidence" value="ECO:0007669"/>
    <property type="project" value="UniProtKB-SubCell"/>
</dbReference>
<feature type="domain" description="Peptidase S53" evidence="13">
    <location>
        <begin position="231"/>
        <end position="585"/>
    </location>
</feature>
<evidence type="ECO:0000259" key="13">
    <source>
        <dbReference type="PROSITE" id="PS51695"/>
    </source>
</evidence>
<protein>
    <recommendedName>
        <fullName evidence="4">tripeptidyl-peptidase II</fullName>
        <ecNumber evidence="4">3.4.14.10</ecNumber>
    </recommendedName>
</protein>
<dbReference type="STRING" id="1328759.A0A5C2SQK4"/>
<comment type="function">
    <text evidence="2">Secreted tripeptidyl-peptidase which degrades proteins at acidic pHs and is involved in virulence.</text>
</comment>
<keyword evidence="15" id="KW-1185">Reference proteome</keyword>
<evidence type="ECO:0000256" key="6">
    <source>
        <dbReference type="ARBA" id="ARBA00022723"/>
    </source>
</evidence>
<feature type="binding site" evidence="11">
    <location>
        <position position="544"/>
    </location>
    <ligand>
        <name>Ca(2+)</name>
        <dbReference type="ChEBI" id="CHEBI:29108"/>
    </ligand>
</feature>
<dbReference type="GO" id="GO:0006508">
    <property type="term" value="P:proteolysis"/>
    <property type="evidence" value="ECO:0007669"/>
    <property type="project" value="UniProtKB-KW"/>
</dbReference>
<comment type="catalytic activity">
    <reaction evidence="1">
        <text>Release of an N-terminal tripeptide from a polypeptide.</text>
        <dbReference type="EC" id="3.4.14.10"/>
    </reaction>
</comment>
<feature type="active site" description="Charge relay system" evidence="11">
    <location>
        <position position="305"/>
    </location>
</feature>
<dbReference type="InterPro" id="IPR050819">
    <property type="entry name" value="Tripeptidyl-peptidase_I"/>
</dbReference>
<keyword evidence="6 11" id="KW-0479">Metal-binding</keyword>
<dbReference type="SUPFAM" id="SSF52743">
    <property type="entry name" value="Subtilisin-like"/>
    <property type="match status" value="1"/>
</dbReference>
<evidence type="ECO:0000256" key="7">
    <source>
        <dbReference type="ARBA" id="ARBA00022801"/>
    </source>
</evidence>
<evidence type="ECO:0000256" key="12">
    <source>
        <dbReference type="SAM" id="SignalP"/>
    </source>
</evidence>
<dbReference type="SUPFAM" id="SSF54897">
    <property type="entry name" value="Protease propeptides/inhibitors"/>
    <property type="match status" value="1"/>
</dbReference>
<dbReference type="PANTHER" id="PTHR14218:SF15">
    <property type="entry name" value="TRIPEPTIDYL-PEPTIDASE 1"/>
    <property type="match status" value="1"/>
</dbReference>
<evidence type="ECO:0000313" key="15">
    <source>
        <dbReference type="Proteomes" id="UP000313359"/>
    </source>
</evidence>
<keyword evidence="7 11" id="KW-0378">Hydrolase</keyword>
<comment type="cofactor">
    <cofactor evidence="11">
        <name>Ca(2+)</name>
        <dbReference type="ChEBI" id="CHEBI:29108"/>
    </cofactor>
    <text evidence="11">Binds 1 Ca(2+) ion per subunit.</text>
</comment>
<evidence type="ECO:0000256" key="3">
    <source>
        <dbReference type="ARBA" id="ARBA00004239"/>
    </source>
</evidence>
<dbReference type="InterPro" id="IPR015366">
    <property type="entry name" value="S53_propep"/>
</dbReference>
<evidence type="ECO:0000256" key="10">
    <source>
        <dbReference type="ARBA" id="ARBA00023145"/>
    </source>
</evidence>
<evidence type="ECO:0000256" key="8">
    <source>
        <dbReference type="ARBA" id="ARBA00022825"/>
    </source>
</evidence>
<dbReference type="InterPro" id="IPR030400">
    <property type="entry name" value="Sedolisin_dom"/>
</dbReference>
<keyword evidence="10" id="KW-0865">Zymogen</keyword>
<dbReference type="Gene3D" id="3.40.50.200">
    <property type="entry name" value="Peptidase S8/S53 domain"/>
    <property type="match status" value="1"/>
</dbReference>
<dbReference type="EC" id="3.4.14.10" evidence="4"/>
<dbReference type="SMART" id="SM00944">
    <property type="entry name" value="Pro-kuma_activ"/>
    <property type="match status" value="1"/>
</dbReference>